<dbReference type="InterPro" id="IPR005344">
    <property type="entry name" value="TMEM33/Pom33"/>
</dbReference>
<sequence>MADQKPTQIPTQASSQPTKGAATKAQLSNTVKTLQFAWYVGHLITMVSTIFFALSYVRVFPKAYKFWYKLALFGVVESFGVLILQNIKKNGVNLGALIKEDNFQYLILGLVFFVYSPYVLLTLLSFFLFSTFHVLTYTKHFLLPALNIPETHPVSVKIGNFVASNNTRSMQLAALLEVYTFFLLFVRLLTFSRASLIQFVVYFVFIKLRFEKSAYTRNAFKSIEIKVEDVVNNLGQPAVKNAWLNVKGVFGKIGAFHILNDYTKEKAT</sequence>
<feature type="region of interest" description="Disordered" evidence="6">
    <location>
        <begin position="1"/>
        <end position="21"/>
    </location>
</feature>
<dbReference type="AlphaFoldDB" id="A0A1L0DDJ4"/>
<gene>
    <name evidence="8" type="ORF">SAMEA4029010_CIC11G00000004418</name>
</gene>
<comment type="similarity">
    <text evidence="2">Belongs to the PER33/POM33 family.</text>
</comment>
<reference evidence="8 9" key="1">
    <citation type="submission" date="2016-10" db="EMBL/GenBank/DDBJ databases">
        <authorList>
            <person name="de Groot N.N."/>
        </authorList>
    </citation>
    <scope>NUCLEOTIDE SEQUENCE [LARGE SCALE GENOMIC DNA]</scope>
    <source>
        <strain evidence="8 9">CBS 141442</strain>
    </source>
</reference>
<accession>A0A1L0DDJ4</accession>
<keyword evidence="9" id="KW-1185">Reference proteome</keyword>
<dbReference type="Pfam" id="PF03661">
    <property type="entry name" value="TMEM33_Pom33"/>
    <property type="match status" value="1"/>
</dbReference>
<dbReference type="PANTHER" id="PTHR12703">
    <property type="entry name" value="TRANSMEMBRANE PROTEIN 33"/>
    <property type="match status" value="1"/>
</dbReference>
<dbReference type="InterPro" id="IPR051645">
    <property type="entry name" value="PER33/POM33_regulator"/>
</dbReference>
<organism evidence="8 9">
    <name type="scientific">Sungouiella intermedia</name>
    <dbReference type="NCBI Taxonomy" id="45354"/>
    <lineage>
        <taxon>Eukaryota</taxon>
        <taxon>Fungi</taxon>
        <taxon>Dikarya</taxon>
        <taxon>Ascomycota</taxon>
        <taxon>Saccharomycotina</taxon>
        <taxon>Pichiomycetes</taxon>
        <taxon>Metschnikowiaceae</taxon>
        <taxon>Sungouiella</taxon>
    </lineage>
</organism>
<evidence type="ECO:0000256" key="3">
    <source>
        <dbReference type="ARBA" id="ARBA00022692"/>
    </source>
</evidence>
<dbReference type="Proteomes" id="UP000182334">
    <property type="component" value="Chromosome II"/>
</dbReference>
<evidence type="ECO:0000313" key="8">
    <source>
        <dbReference type="EMBL" id="SGZ50454.1"/>
    </source>
</evidence>
<dbReference type="GO" id="GO:0005783">
    <property type="term" value="C:endoplasmic reticulum"/>
    <property type="evidence" value="ECO:0007669"/>
    <property type="project" value="TreeGrafter"/>
</dbReference>
<dbReference type="PANTHER" id="PTHR12703:SF4">
    <property type="entry name" value="TRANSMEMBRANE PROTEIN 33"/>
    <property type="match status" value="1"/>
</dbReference>
<dbReference type="GO" id="GO:0061024">
    <property type="term" value="P:membrane organization"/>
    <property type="evidence" value="ECO:0007669"/>
    <property type="project" value="TreeGrafter"/>
</dbReference>
<name>A0A1L0DDJ4_9ASCO</name>
<comment type="subcellular location">
    <subcellularLocation>
        <location evidence="1">Membrane</location>
        <topology evidence="1">Multi-pass membrane protein</topology>
    </subcellularLocation>
</comment>
<dbReference type="EMBL" id="LT635757">
    <property type="protein sequence ID" value="SGZ50454.1"/>
    <property type="molecule type" value="Genomic_DNA"/>
</dbReference>
<feature type="transmembrane region" description="Helical" evidence="7">
    <location>
        <begin position="105"/>
        <end position="129"/>
    </location>
</feature>
<dbReference type="OrthoDB" id="5581259at2759"/>
<evidence type="ECO:0000256" key="4">
    <source>
        <dbReference type="ARBA" id="ARBA00022989"/>
    </source>
</evidence>
<protein>
    <submittedName>
        <fullName evidence="8">CIC11C00000004418</fullName>
    </submittedName>
</protein>
<feature type="transmembrane region" description="Helical" evidence="7">
    <location>
        <begin position="36"/>
        <end position="54"/>
    </location>
</feature>
<evidence type="ECO:0000313" key="9">
    <source>
        <dbReference type="Proteomes" id="UP000182334"/>
    </source>
</evidence>
<proteinExistence type="inferred from homology"/>
<keyword evidence="4 7" id="KW-1133">Transmembrane helix</keyword>
<feature type="transmembrane region" description="Helical" evidence="7">
    <location>
        <begin position="66"/>
        <end position="84"/>
    </location>
</feature>
<evidence type="ECO:0000256" key="5">
    <source>
        <dbReference type="ARBA" id="ARBA00023136"/>
    </source>
</evidence>
<dbReference type="GO" id="GO:0071786">
    <property type="term" value="P:endoplasmic reticulum tubular network organization"/>
    <property type="evidence" value="ECO:0007669"/>
    <property type="project" value="TreeGrafter"/>
</dbReference>
<feature type="compositionally biased region" description="Polar residues" evidence="6">
    <location>
        <begin position="1"/>
        <end position="18"/>
    </location>
</feature>
<evidence type="ECO:0000256" key="2">
    <source>
        <dbReference type="ARBA" id="ARBA00007322"/>
    </source>
</evidence>
<evidence type="ECO:0000256" key="6">
    <source>
        <dbReference type="SAM" id="MobiDB-lite"/>
    </source>
</evidence>
<evidence type="ECO:0000256" key="7">
    <source>
        <dbReference type="SAM" id="Phobius"/>
    </source>
</evidence>
<keyword evidence="5 7" id="KW-0472">Membrane</keyword>
<dbReference type="GO" id="GO:0016020">
    <property type="term" value="C:membrane"/>
    <property type="evidence" value="ECO:0007669"/>
    <property type="project" value="UniProtKB-SubCell"/>
</dbReference>
<evidence type="ECO:0000256" key="1">
    <source>
        <dbReference type="ARBA" id="ARBA00004141"/>
    </source>
</evidence>
<feature type="transmembrane region" description="Helical" evidence="7">
    <location>
        <begin position="178"/>
        <end position="205"/>
    </location>
</feature>
<keyword evidence="3 7" id="KW-0812">Transmembrane</keyword>
<dbReference type="STRING" id="45354.A0A1L0DDJ4"/>